<dbReference type="Pfam" id="PF18986">
    <property type="entry name" value="DUF5719"/>
    <property type="match status" value="1"/>
</dbReference>
<feature type="region of interest" description="Disordered" evidence="1">
    <location>
        <begin position="81"/>
        <end position="102"/>
    </location>
</feature>
<protein>
    <recommendedName>
        <fullName evidence="4">Large extracellular alpha-helical protein</fullName>
    </recommendedName>
</protein>
<proteinExistence type="predicted"/>
<sequence length="456" mass="45158">MRRAWGRGLAGVAVSAVAVAGVLAGALAPWPGVAGRAASVDVTPAPSETLLACDGPVLALGRDATAAGAISVAGPADLTAGTASGAVPEPEPLAQPAAAGEQPQRFVQVPVDRSIDPIAAASSAQRSDDDLTGFAASACRAPALESWIVGGDTGVGESDILLLANPTDATATVELTVFGATEPVTPPGYGGLSIPPATQVAVPLAGVAGAEAAPVIRVTATGSPVRAALQSSLVRTLDPAGLDRQSAVTSASRQVFAGVVVTEEAAGGDGAPVILRLLGRGGGTASITATGEGETASDTAPIEVPYEADHPVSVELGDLPAGRYTVTVTGSEPVVAAVWQTTGFGQDVDFAWQTPSPEVTTPTLMAVPDGPEPTLHLTSPAEVDVTLTDADGRASTVSVSPEGTSVPLDPGTVYTVDSGGTPIHGAVSYLGDVAIASIPLWPDPAAPEPVTVYPSR</sequence>
<accession>A0A1B9NBK6</accession>
<organism evidence="2 3">
    <name type="scientific">Microbacterium sediminis</name>
    <dbReference type="NCBI Taxonomy" id="904291"/>
    <lineage>
        <taxon>Bacteria</taxon>
        <taxon>Bacillati</taxon>
        <taxon>Actinomycetota</taxon>
        <taxon>Actinomycetes</taxon>
        <taxon>Micrococcales</taxon>
        <taxon>Microbacteriaceae</taxon>
        <taxon>Microbacterium</taxon>
    </lineage>
</organism>
<dbReference type="STRING" id="904291.A7J15_06680"/>
<dbReference type="Proteomes" id="UP000093355">
    <property type="component" value="Unassembled WGS sequence"/>
</dbReference>
<reference evidence="2 3" key="1">
    <citation type="submission" date="2016-05" db="EMBL/GenBank/DDBJ databases">
        <authorList>
            <person name="Lavstsen T."/>
            <person name="Jespersen J.S."/>
        </authorList>
    </citation>
    <scope>NUCLEOTIDE SEQUENCE [LARGE SCALE GENOMIC DNA]</scope>
    <source>
        <strain evidence="2 3">YLB-01</strain>
    </source>
</reference>
<keyword evidence="3" id="KW-1185">Reference proteome</keyword>
<evidence type="ECO:0000256" key="1">
    <source>
        <dbReference type="SAM" id="MobiDB-lite"/>
    </source>
</evidence>
<gene>
    <name evidence="2" type="ORF">A7J15_06680</name>
</gene>
<name>A0A1B9NBK6_9MICO</name>
<evidence type="ECO:0000313" key="2">
    <source>
        <dbReference type="EMBL" id="OCG73992.1"/>
    </source>
</evidence>
<dbReference type="InterPro" id="IPR043777">
    <property type="entry name" value="DUF5719"/>
</dbReference>
<dbReference type="AlphaFoldDB" id="A0A1B9NBK6"/>
<evidence type="ECO:0000313" key="3">
    <source>
        <dbReference type="Proteomes" id="UP000093355"/>
    </source>
</evidence>
<evidence type="ECO:0008006" key="4">
    <source>
        <dbReference type="Google" id="ProtNLM"/>
    </source>
</evidence>
<comment type="caution">
    <text evidence="2">The sequence shown here is derived from an EMBL/GenBank/DDBJ whole genome shotgun (WGS) entry which is preliminary data.</text>
</comment>
<feature type="compositionally biased region" description="Low complexity" evidence="1">
    <location>
        <begin position="86"/>
        <end position="102"/>
    </location>
</feature>
<dbReference type="EMBL" id="LXMD01000023">
    <property type="protein sequence ID" value="OCG73992.1"/>
    <property type="molecule type" value="Genomic_DNA"/>
</dbReference>